<dbReference type="InterPro" id="IPR011701">
    <property type="entry name" value="MFS"/>
</dbReference>
<feature type="transmembrane region" description="Helical" evidence="6">
    <location>
        <begin position="89"/>
        <end position="114"/>
    </location>
</feature>
<dbReference type="GO" id="GO:0016020">
    <property type="term" value="C:membrane"/>
    <property type="evidence" value="ECO:0007669"/>
    <property type="project" value="UniProtKB-SubCell"/>
</dbReference>
<proteinExistence type="predicted"/>
<keyword evidence="3 6" id="KW-0812">Transmembrane</keyword>
<evidence type="ECO:0000256" key="6">
    <source>
        <dbReference type="SAM" id="Phobius"/>
    </source>
</evidence>
<dbReference type="GO" id="GO:0015108">
    <property type="term" value="F:chloride transmembrane transporter activity"/>
    <property type="evidence" value="ECO:0007669"/>
    <property type="project" value="InterPro"/>
</dbReference>
<feature type="transmembrane region" description="Helical" evidence="6">
    <location>
        <begin position="293"/>
        <end position="311"/>
    </location>
</feature>
<dbReference type="PROSITE" id="PS50850">
    <property type="entry name" value="MFS"/>
    <property type="match status" value="1"/>
</dbReference>
<dbReference type="RefSeq" id="XP_003739013.3">
    <property type="nucleotide sequence ID" value="XM_003738965.3"/>
</dbReference>
<keyword evidence="4 6" id="KW-1133">Transmembrane helix</keyword>
<dbReference type="GeneID" id="100909340"/>
<feature type="transmembrane region" description="Helical" evidence="6">
    <location>
        <begin position="363"/>
        <end position="387"/>
    </location>
</feature>
<feature type="transmembrane region" description="Helical" evidence="6">
    <location>
        <begin position="222"/>
        <end position="243"/>
    </location>
</feature>
<dbReference type="PRINTS" id="PR00762">
    <property type="entry name" value="CLCHANNEL"/>
</dbReference>
<feature type="transmembrane region" description="Helical" evidence="6">
    <location>
        <begin position="393"/>
        <end position="413"/>
    </location>
</feature>
<evidence type="ECO:0000313" key="8">
    <source>
        <dbReference type="Proteomes" id="UP000694867"/>
    </source>
</evidence>
<dbReference type="KEGG" id="goe:100909340"/>
<evidence type="ECO:0000256" key="3">
    <source>
        <dbReference type="ARBA" id="ARBA00022692"/>
    </source>
</evidence>
<feature type="transmembrane region" description="Helical" evidence="6">
    <location>
        <begin position="323"/>
        <end position="342"/>
    </location>
</feature>
<organism evidence="8 9">
    <name type="scientific">Galendromus occidentalis</name>
    <name type="common">western predatory mite</name>
    <dbReference type="NCBI Taxonomy" id="34638"/>
    <lineage>
        <taxon>Eukaryota</taxon>
        <taxon>Metazoa</taxon>
        <taxon>Ecdysozoa</taxon>
        <taxon>Arthropoda</taxon>
        <taxon>Chelicerata</taxon>
        <taxon>Arachnida</taxon>
        <taxon>Acari</taxon>
        <taxon>Parasitiformes</taxon>
        <taxon>Mesostigmata</taxon>
        <taxon>Gamasina</taxon>
        <taxon>Phytoseioidea</taxon>
        <taxon>Phytoseiidae</taxon>
        <taxon>Typhlodrominae</taxon>
        <taxon>Galendromus</taxon>
    </lineage>
</organism>
<feature type="transmembrane region" description="Helical" evidence="6">
    <location>
        <begin position="180"/>
        <end position="201"/>
    </location>
</feature>
<evidence type="ECO:0000256" key="5">
    <source>
        <dbReference type="ARBA" id="ARBA00023136"/>
    </source>
</evidence>
<name>A0AAJ6VVU8_9ACAR</name>
<dbReference type="Proteomes" id="UP000694867">
    <property type="component" value="Unplaced"/>
</dbReference>
<dbReference type="PANTHER" id="PTHR23506:SF26">
    <property type="entry name" value="MFS-TYPE TRANSPORTER SLC18B1"/>
    <property type="match status" value="1"/>
</dbReference>
<gene>
    <name evidence="9" type="primary">LOC100909340</name>
</gene>
<keyword evidence="5 6" id="KW-0472">Membrane</keyword>
<feature type="transmembrane region" description="Helical" evidence="6">
    <location>
        <begin position="263"/>
        <end position="281"/>
    </location>
</feature>
<dbReference type="Pfam" id="PF07690">
    <property type="entry name" value="MFS_1"/>
    <property type="match status" value="1"/>
</dbReference>
<comment type="subcellular location">
    <subcellularLocation>
        <location evidence="1">Membrane</location>
        <topology evidence="1">Multi-pass membrane protein</topology>
    </subcellularLocation>
</comment>
<reference evidence="9" key="1">
    <citation type="submission" date="2025-08" db="UniProtKB">
        <authorList>
            <consortium name="RefSeq"/>
        </authorList>
    </citation>
    <scope>IDENTIFICATION</scope>
</reference>
<protein>
    <submittedName>
        <fullName evidence="9">MFS-type transporter SLC18B1</fullName>
    </submittedName>
</protein>
<dbReference type="InterPro" id="IPR036259">
    <property type="entry name" value="MFS_trans_sf"/>
</dbReference>
<feature type="transmembrane region" description="Helical" evidence="6">
    <location>
        <begin position="154"/>
        <end position="174"/>
    </location>
</feature>
<dbReference type="AlphaFoldDB" id="A0AAJ6VVU8"/>
<keyword evidence="8" id="KW-1185">Reference proteome</keyword>
<evidence type="ECO:0000256" key="2">
    <source>
        <dbReference type="ARBA" id="ARBA00022448"/>
    </source>
</evidence>
<dbReference type="PANTHER" id="PTHR23506">
    <property type="entry name" value="GH10249P"/>
    <property type="match status" value="1"/>
</dbReference>
<dbReference type="Gene3D" id="1.20.1250.20">
    <property type="entry name" value="MFS general substrate transporter like domains"/>
    <property type="match status" value="2"/>
</dbReference>
<feature type="transmembrane region" description="Helical" evidence="6">
    <location>
        <begin position="58"/>
        <end position="77"/>
    </location>
</feature>
<evidence type="ECO:0000259" key="7">
    <source>
        <dbReference type="PROSITE" id="PS50850"/>
    </source>
</evidence>
<dbReference type="InterPro" id="IPR050930">
    <property type="entry name" value="MFS_Vesicular_Transporter"/>
</dbReference>
<evidence type="ECO:0000256" key="1">
    <source>
        <dbReference type="ARBA" id="ARBA00004141"/>
    </source>
</evidence>
<keyword evidence="2" id="KW-0813">Transport</keyword>
<dbReference type="SUPFAM" id="SSF103473">
    <property type="entry name" value="MFS general substrate transporter"/>
    <property type="match status" value="1"/>
</dbReference>
<feature type="transmembrane region" description="Helical" evidence="6">
    <location>
        <begin position="120"/>
        <end position="142"/>
    </location>
</feature>
<evidence type="ECO:0000313" key="9">
    <source>
        <dbReference type="RefSeq" id="XP_003739013.3"/>
    </source>
</evidence>
<dbReference type="InterPro" id="IPR001807">
    <property type="entry name" value="ClC"/>
</dbReference>
<accession>A0AAJ6VVU8</accession>
<evidence type="ECO:0000256" key="4">
    <source>
        <dbReference type="ARBA" id="ARBA00022989"/>
    </source>
</evidence>
<sequence length="430" mass="46166">MAELASKSKLDWSRVSKILFFVFTACLLQGSTFSHVTSFFNKYALEEKDLSSTQYGIVMGAYAFAVMTMTPLCAAVLRTRKFSDKAILFTGLTVDSCFCLIMSSVCLIGGGILFFLASLILRLCAACGCAIGFFMAYVIIGVETPEINHIIIPLLETCYGVAVVIGPAISGILYDIGGFPVPFLVIGGSLLTLAIVGIFAFPSSLPRNDEDGDENEMKLSSAWQFPIVVNVLCSLNTFALISFNEATLALRLYNKFGMTAGESGAVFLFVGGFYALSGLASGFMSKKVSEPRYFTALGQFTLVVAMILQAPLLNFEQTTTHVYIAQIMLGLGSGPAYVCSYLQSLRYLGDGKETKETYAVLSAIFTPVTALGGTIGPLVGGILLDFFSYEQVVLVYTTLSALSFITLVITIRLTQKSKPRSSATAVAAIT</sequence>
<feature type="domain" description="Major facilitator superfamily (MFS) profile" evidence="7">
    <location>
        <begin position="222"/>
        <end position="430"/>
    </location>
</feature>
<dbReference type="InterPro" id="IPR020846">
    <property type="entry name" value="MFS_dom"/>
</dbReference>